<reference evidence="1 2" key="2">
    <citation type="journal article" date="2016" name="Curr. Microbiol.">
        <title>Isolation and Comparative Genomic Analysis of T1-Like Shigella Bacteriophage pSf-2.</title>
        <authorList>
            <person name="Jun J.W."/>
            <person name="Kim H.J."/>
            <person name="Yun S.K."/>
            <person name="Chai J.Y."/>
            <person name="Lee B.C."/>
            <person name="Park S.C."/>
        </authorList>
    </citation>
    <scope>NUCLEOTIDE SEQUENCE [LARGE SCALE GENOMIC DNA]</scope>
</reference>
<reference evidence="2" key="1">
    <citation type="submission" date="2014-10" db="EMBL/GenBank/DDBJ databases">
        <title>Characterization and complete genome sequence of the Shigella flexneri bacteriophage pSf-2.</title>
        <authorList>
            <person name="Jun J.W."/>
            <person name="Park S.C."/>
        </authorList>
    </citation>
    <scope>NUCLEOTIDE SEQUENCE [LARGE SCALE GENOMIC DNA]</scope>
</reference>
<keyword evidence="2" id="KW-1185">Reference proteome</keyword>
<dbReference type="RefSeq" id="YP_009113010.1">
    <property type="nucleotide sequence ID" value="NC_026010.1"/>
</dbReference>
<dbReference type="KEGG" id="vg:22807798"/>
<dbReference type="EMBL" id="KP085586">
    <property type="protein sequence ID" value="AIZ95097.1"/>
    <property type="molecule type" value="Genomic_DNA"/>
</dbReference>
<sequence>MARRITKDLKVLNKENVVKILVIWGYNEESAKHKVEAGYDLAVKAMPNDDAKGIVNYVAFF</sequence>
<protein>
    <submittedName>
        <fullName evidence="1">Uncharacterized protein</fullName>
    </submittedName>
</protein>
<evidence type="ECO:0000313" key="2">
    <source>
        <dbReference type="Proteomes" id="UP000030926"/>
    </source>
</evidence>
<proteinExistence type="predicted"/>
<gene>
    <name evidence="1" type="ORF">pSf2_072</name>
</gene>
<accession>A0A0A7NV33</accession>
<dbReference type="Pfam" id="PF24196">
    <property type="entry name" value="DUF7421"/>
    <property type="match status" value="1"/>
</dbReference>
<dbReference type="InterPro" id="IPR055844">
    <property type="entry name" value="DUF7421"/>
</dbReference>
<organism evidence="1 2">
    <name type="scientific">Shigella phage pSf-2</name>
    <dbReference type="NCBI Taxonomy" id="1572702"/>
    <lineage>
        <taxon>Viruses</taxon>
        <taxon>Duplodnaviria</taxon>
        <taxon>Heunggongvirae</taxon>
        <taxon>Uroviricota</taxon>
        <taxon>Caudoviricetes</taxon>
        <taxon>Drexlerviridae</taxon>
        <taxon>Tunavirinae</taxon>
        <taxon>Tunavirus</taxon>
        <taxon>Tunavirus PSf2</taxon>
    </lineage>
</organism>
<evidence type="ECO:0000313" key="1">
    <source>
        <dbReference type="EMBL" id="AIZ95097.1"/>
    </source>
</evidence>
<dbReference type="GeneID" id="22807798"/>
<name>A0A0A7NV33_9CAUD</name>
<dbReference type="Proteomes" id="UP000030926">
    <property type="component" value="Segment"/>
</dbReference>
<dbReference type="OrthoDB" id="24396at10239"/>